<accession>A0A6I9PHN2</accession>
<dbReference type="PANTHER" id="PTHR23167:SF51">
    <property type="entry name" value="[F-ACTIN]-MONOOXYGENASE MICAL3"/>
    <property type="match status" value="1"/>
</dbReference>
<name>A0A6I9PHN2_9TELE</name>
<evidence type="ECO:0000256" key="1">
    <source>
        <dbReference type="ARBA" id="ARBA00004123"/>
    </source>
</evidence>
<keyword evidence="2" id="KW-0539">Nucleus</keyword>
<organism evidence="4 5">
    <name type="scientific">Notothenia coriiceps</name>
    <name type="common">black rockcod</name>
    <dbReference type="NCBI Taxonomy" id="8208"/>
    <lineage>
        <taxon>Eukaryota</taxon>
        <taxon>Metazoa</taxon>
        <taxon>Chordata</taxon>
        <taxon>Craniata</taxon>
        <taxon>Vertebrata</taxon>
        <taxon>Euteleostomi</taxon>
        <taxon>Actinopterygii</taxon>
        <taxon>Neopterygii</taxon>
        <taxon>Teleostei</taxon>
        <taxon>Neoteleostei</taxon>
        <taxon>Acanthomorphata</taxon>
        <taxon>Eupercaria</taxon>
        <taxon>Perciformes</taxon>
        <taxon>Notothenioidei</taxon>
        <taxon>Nototheniidae</taxon>
        <taxon>Notothenia</taxon>
    </lineage>
</organism>
<dbReference type="InterPro" id="IPR050540">
    <property type="entry name" value="F-actin_Monoox_Mical"/>
</dbReference>
<evidence type="ECO:0000256" key="2">
    <source>
        <dbReference type="ARBA" id="ARBA00023242"/>
    </source>
</evidence>
<evidence type="ECO:0000313" key="5">
    <source>
        <dbReference type="RefSeq" id="XP_010787185.1"/>
    </source>
</evidence>
<dbReference type="RefSeq" id="XP_010787185.1">
    <property type="nucleotide sequence ID" value="XM_010788883.1"/>
</dbReference>
<sequence>MQQWFLLVQQKNCLLRYESELMISAREVELEDRQRRLQQELRDQMAVEDHLKPEVQLLEEVLVLQELLEVVQQRDSLVAQLEEHRLQDQDLEGVLSQGLGLTWP</sequence>
<dbReference type="Proteomes" id="UP000504611">
    <property type="component" value="Unplaced"/>
</dbReference>
<protein>
    <submittedName>
        <fullName evidence="5">Protein-methionine sulfoxide oxidase mical3b-like</fullName>
    </submittedName>
</protein>
<feature type="domain" description="BMERB" evidence="3">
    <location>
        <begin position="1"/>
        <end position="97"/>
    </location>
</feature>
<dbReference type="GO" id="GO:0005634">
    <property type="term" value="C:nucleus"/>
    <property type="evidence" value="ECO:0007669"/>
    <property type="project" value="UniProtKB-SubCell"/>
</dbReference>
<dbReference type="SMART" id="SM01203">
    <property type="entry name" value="DUF3585"/>
    <property type="match status" value="1"/>
</dbReference>
<evidence type="ECO:0000313" key="4">
    <source>
        <dbReference type="Proteomes" id="UP000504611"/>
    </source>
</evidence>
<keyword evidence="4" id="KW-1185">Reference proteome</keyword>
<reference evidence="5" key="1">
    <citation type="submission" date="2025-08" db="UniProtKB">
        <authorList>
            <consortium name="RefSeq"/>
        </authorList>
    </citation>
    <scope>IDENTIFICATION</scope>
    <source>
        <tissue evidence="5">Muscle</tissue>
    </source>
</reference>
<gene>
    <name evidence="5" type="primary">LOC104960726</name>
</gene>
<dbReference type="AlphaFoldDB" id="A0A6I9PHN2"/>
<dbReference type="PROSITE" id="PS51848">
    <property type="entry name" value="BMERB"/>
    <property type="match status" value="1"/>
</dbReference>
<dbReference type="PANTHER" id="PTHR23167">
    <property type="entry name" value="CALPONIN HOMOLOGY DOMAIN-CONTAINING PROTEIN DDB_G0272472-RELATED"/>
    <property type="match status" value="1"/>
</dbReference>
<comment type="subcellular location">
    <subcellularLocation>
        <location evidence="1">Nucleus</location>
    </subcellularLocation>
</comment>
<dbReference type="InterPro" id="IPR022735">
    <property type="entry name" value="bMERB_dom"/>
</dbReference>
<dbReference type="Pfam" id="PF12130">
    <property type="entry name" value="bMERB_dom"/>
    <property type="match status" value="1"/>
</dbReference>
<dbReference type="OrthoDB" id="20799at2759"/>
<dbReference type="GeneID" id="104960726"/>
<dbReference type="KEGG" id="ncc:104960726"/>
<proteinExistence type="predicted"/>
<evidence type="ECO:0000259" key="3">
    <source>
        <dbReference type="PROSITE" id="PS51848"/>
    </source>
</evidence>